<dbReference type="Proteomes" id="UP000039865">
    <property type="component" value="Unassembled WGS sequence"/>
</dbReference>
<gene>
    <name evidence="1" type="primary">Contig19051.g20198</name>
    <name evidence="1" type="ORF">STYLEM_15120</name>
</gene>
<accession>A0A078AUZ6</accession>
<reference evidence="1 2" key="1">
    <citation type="submission" date="2014-06" db="EMBL/GenBank/DDBJ databases">
        <authorList>
            <person name="Swart Estienne"/>
        </authorList>
    </citation>
    <scope>NUCLEOTIDE SEQUENCE [LARGE SCALE GENOMIC DNA]</scope>
    <source>
        <strain evidence="1 2">130c</strain>
    </source>
</reference>
<evidence type="ECO:0000313" key="2">
    <source>
        <dbReference type="Proteomes" id="UP000039865"/>
    </source>
</evidence>
<evidence type="ECO:0008006" key="3">
    <source>
        <dbReference type="Google" id="ProtNLM"/>
    </source>
</evidence>
<proteinExistence type="predicted"/>
<dbReference type="Gene3D" id="2.60.40.640">
    <property type="match status" value="1"/>
</dbReference>
<dbReference type="AlphaFoldDB" id="A0A078AUZ6"/>
<organism evidence="1 2">
    <name type="scientific">Stylonychia lemnae</name>
    <name type="common">Ciliate</name>
    <dbReference type="NCBI Taxonomy" id="5949"/>
    <lineage>
        <taxon>Eukaryota</taxon>
        <taxon>Sar</taxon>
        <taxon>Alveolata</taxon>
        <taxon>Ciliophora</taxon>
        <taxon>Intramacronucleata</taxon>
        <taxon>Spirotrichea</taxon>
        <taxon>Stichotrichia</taxon>
        <taxon>Sporadotrichida</taxon>
        <taxon>Oxytrichidae</taxon>
        <taxon>Stylonychinae</taxon>
        <taxon>Stylonychia</taxon>
    </lineage>
</organism>
<name>A0A078AUZ6_STYLE</name>
<dbReference type="InParanoid" id="A0A078AUZ6"/>
<dbReference type="InterPro" id="IPR014752">
    <property type="entry name" value="Arrestin-like_C"/>
</dbReference>
<dbReference type="EMBL" id="CCKQ01014279">
    <property type="protein sequence ID" value="CDW86029.1"/>
    <property type="molecule type" value="Genomic_DNA"/>
</dbReference>
<keyword evidence="2" id="KW-1185">Reference proteome</keyword>
<sequence>MTEDITGRIIIEMKKDYNRSGLLVVSLDGKEQFEYAPINTKSNHIHRNENKFLREREALAQFDRITQGHHTFNFNFTQNGGSKRPPTINFQQDIKGTGVIDIQCSYKLGVAIYDTNSGIDKIMKKEHSVIIRDHSKKVGRKNFIEVGQSYVQSCLGSLGSGGISSFQIKCEQDHLQNSEKIKILNKIDNTKSKQRISRVQVKLIRQIRLHTGNISTSSAYDTLLSQTIWKKSYDGIQPKTRDRDFNRLYEINLDEIFEKERESSLKFREYTEDNDISDANNLISIIPSSFGRIFMVQYSVQVSLLHQSFFSKKTCLDIDVNIELSDKDFENEEIRLKKYRNKSYRFNNGP</sequence>
<evidence type="ECO:0000313" key="1">
    <source>
        <dbReference type="EMBL" id="CDW86029.1"/>
    </source>
</evidence>
<protein>
    <recommendedName>
        <fullName evidence="3">Arrestin-like N-terminal domain-containing protein</fullName>
    </recommendedName>
</protein>